<feature type="transmembrane region" description="Helical" evidence="5">
    <location>
        <begin position="91"/>
        <end position="113"/>
    </location>
</feature>
<feature type="transmembrane region" description="Helical" evidence="5">
    <location>
        <begin position="125"/>
        <end position="148"/>
    </location>
</feature>
<keyword evidence="8" id="KW-1185">Reference proteome</keyword>
<evidence type="ECO:0000313" key="7">
    <source>
        <dbReference type="EMBL" id="ROW11933.1"/>
    </source>
</evidence>
<dbReference type="EMBL" id="LKEB01000024">
    <property type="protein sequence ID" value="ROW11933.1"/>
    <property type="molecule type" value="Genomic_DNA"/>
</dbReference>
<dbReference type="Pfam" id="PF20684">
    <property type="entry name" value="Fung_rhodopsin"/>
    <property type="match status" value="1"/>
</dbReference>
<dbReference type="STRING" id="1230097.A0A423X7H9"/>
<dbReference type="InterPro" id="IPR006094">
    <property type="entry name" value="Oxid_FAD_bind_N"/>
</dbReference>
<keyword evidence="5" id="KW-0812">Transmembrane</keyword>
<dbReference type="InterPro" id="IPR016169">
    <property type="entry name" value="FAD-bd_PCMH_sub2"/>
</dbReference>
<evidence type="ECO:0000256" key="5">
    <source>
        <dbReference type="SAM" id="Phobius"/>
    </source>
</evidence>
<keyword evidence="3" id="KW-0274">FAD</keyword>
<evidence type="ECO:0000313" key="8">
    <source>
        <dbReference type="Proteomes" id="UP000285146"/>
    </source>
</evidence>
<feature type="transmembrane region" description="Helical" evidence="5">
    <location>
        <begin position="210"/>
        <end position="231"/>
    </location>
</feature>
<dbReference type="OrthoDB" id="415825at2759"/>
<evidence type="ECO:0000256" key="2">
    <source>
        <dbReference type="ARBA" id="ARBA00022630"/>
    </source>
</evidence>
<dbReference type="PANTHER" id="PTHR42973">
    <property type="entry name" value="BINDING OXIDOREDUCTASE, PUTATIVE (AFU_ORTHOLOGUE AFUA_1G17690)-RELATED"/>
    <property type="match status" value="1"/>
</dbReference>
<dbReference type="Gene3D" id="3.30.465.10">
    <property type="match status" value="1"/>
</dbReference>
<keyword evidence="5" id="KW-0472">Membrane</keyword>
<evidence type="ECO:0000256" key="3">
    <source>
        <dbReference type="ARBA" id="ARBA00022827"/>
    </source>
</evidence>
<dbReference type="InParanoid" id="A0A423X7H9"/>
<dbReference type="SUPFAM" id="SSF56176">
    <property type="entry name" value="FAD-binding/transporter-associated domain-like"/>
    <property type="match status" value="1"/>
</dbReference>
<keyword evidence="2" id="KW-0285">Flavoprotein</keyword>
<accession>A0A423X7H9</accession>
<evidence type="ECO:0000259" key="6">
    <source>
        <dbReference type="PROSITE" id="PS51387"/>
    </source>
</evidence>
<dbReference type="InterPro" id="IPR050416">
    <property type="entry name" value="FAD-linked_Oxidoreductase"/>
</dbReference>
<keyword evidence="4" id="KW-0560">Oxidoreductase</keyword>
<dbReference type="InterPro" id="IPR016166">
    <property type="entry name" value="FAD-bd_PCMH"/>
</dbReference>
<dbReference type="Pfam" id="PF08031">
    <property type="entry name" value="BBE"/>
    <property type="match status" value="1"/>
</dbReference>
<protein>
    <recommendedName>
        <fullName evidence="6">FAD-binding PCMH-type domain-containing protein</fullName>
    </recommendedName>
</protein>
<name>A0A423X7H9_9PEZI</name>
<proteinExistence type="inferred from homology"/>
<dbReference type="AlphaFoldDB" id="A0A423X7H9"/>
<evidence type="ECO:0000256" key="4">
    <source>
        <dbReference type="ARBA" id="ARBA00023002"/>
    </source>
</evidence>
<feature type="transmembrane region" description="Helical" evidence="5">
    <location>
        <begin position="12"/>
        <end position="31"/>
    </location>
</feature>
<dbReference type="Pfam" id="PF01565">
    <property type="entry name" value="FAD_binding_4"/>
    <property type="match status" value="1"/>
</dbReference>
<evidence type="ECO:0000256" key="1">
    <source>
        <dbReference type="ARBA" id="ARBA00005466"/>
    </source>
</evidence>
<comment type="similarity">
    <text evidence="1">Belongs to the oxygen-dependent FAD-linked oxidoreductase family.</text>
</comment>
<dbReference type="PANTHER" id="PTHR42973:SF17">
    <property type="entry name" value="OXIDASE, PUTATIVE (AFU_ORTHOLOGUE AFUA_6G14340)-RELATED"/>
    <property type="match status" value="1"/>
</dbReference>
<dbReference type="InterPro" id="IPR049326">
    <property type="entry name" value="Rhodopsin_dom_fungi"/>
</dbReference>
<feature type="transmembrane region" description="Helical" evidence="5">
    <location>
        <begin position="51"/>
        <end position="71"/>
    </location>
</feature>
<dbReference type="Gene3D" id="3.40.462.20">
    <property type="match status" value="1"/>
</dbReference>
<dbReference type="InterPro" id="IPR012951">
    <property type="entry name" value="BBE"/>
</dbReference>
<feature type="transmembrane region" description="Helical" evidence="5">
    <location>
        <begin position="179"/>
        <end position="198"/>
    </location>
</feature>
<comment type="caution">
    <text evidence="7">The sequence shown here is derived from an EMBL/GenBank/DDBJ whole genome shotgun (WGS) entry which is preliminary data.</text>
</comment>
<gene>
    <name evidence="7" type="ORF">VPNG_05255</name>
</gene>
<feature type="domain" description="FAD-binding PCMH-type" evidence="6">
    <location>
        <begin position="245"/>
        <end position="416"/>
    </location>
</feature>
<organism evidence="7 8">
    <name type="scientific">Cytospora leucostoma</name>
    <dbReference type="NCBI Taxonomy" id="1230097"/>
    <lineage>
        <taxon>Eukaryota</taxon>
        <taxon>Fungi</taxon>
        <taxon>Dikarya</taxon>
        <taxon>Ascomycota</taxon>
        <taxon>Pezizomycotina</taxon>
        <taxon>Sordariomycetes</taxon>
        <taxon>Sordariomycetidae</taxon>
        <taxon>Diaporthales</taxon>
        <taxon>Cytosporaceae</taxon>
        <taxon>Cytospora</taxon>
    </lineage>
</organism>
<dbReference type="InterPro" id="IPR036318">
    <property type="entry name" value="FAD-bd_PCMH-like_sf"/>
</dbReference>
<dbReference type="PROSITE" id="PS51387">
    <property type="entry name" value="FAD_PCMH"/>
    <property type="match status" value="1"/>
</dbReference>
<dbReference type="GO" id="GO:0071949">
    <property type="term" value="F:FAD binding"/>
    <property type="evidence" value="ECO:0007669"/>
    <property type="project" value="InterPro"/>
</dbReference>
<sequence>MAFTLFDDTTQGAILVVSCILLPLCTAATILRFNSSRRAQRKIGLEDWFALGAWAMFVIYITIVLIMAFMLNGRSFSALTLKQLLYAAKLVYVNSLFYWLNQFFAKICILLLYKRIFSVKDAYRWSIYGIAVVHILFTIAMVLVVLFGCQPIAKGWNPTLTGSCVTTAPHPFLAGAESINSAVDFVMVILAIFMIRMLNMSTANRLKISLLFVIGGLAGVIGFVKISQLYATGGGRKSRAVNTTIGLWTIAIVYPETVDQVAAAVKCATGHGVKVQARSGGHSYGNYAIPDGELTVSMSNLDSFSFDESTGLATIGAGMLLGSLNEALWNSNHSCVPHGVSFELGAGGHATVGGFGSLSRKAGLITDHIVEAQIVLANSSIVRASASQNPDLFFAIRGAAASFGIVTDFVLSTLPAPTSVISYAYSWAASDSTTRAGLIKAWQSLIYDPALPWELSSTLSLGSGSAVFYGTYVGTQAGFDALNITDGFAAPDTASVQTYTDYRQLSVDWDALLLQAVAASRGYFYAKSLLWTQGSPMAGEGLDQLVRDMDNGNRDSNQTGAQLSVNFEALGGYSGTVPATATAFPYRDARFAMLLYARTDGPVVQATVHTLDELESTATGTERGPEADKVLNGRYAGFVDPKIGAEEARRAYWGVNLERLSAIKAVLDPNDVFHNPQSVRPSRGG</sequence>
<reference evidence="7 8" key="1">
    <citation type="submission" date="2015-09" db="EMBL/GenBank/DDBJ databases">
        <title>Host preference determinants of Valsa canker pathogens revealed by comparative genomics.</title>
        <authorList>
            <person name="Yin Z."/>
            <person name="Huang L."/>
        </authorList>
    </citation>
    <scope>NUCLEOTIDE SEQUENCE [LARGE SCALE GENOMIC DNA]</scope>
    <source>
        <strain evidence="7 8">SXYLt</strain>
    </source>
</reference>
<dbReference type="Proteomes" id="UP000285146">
    <property type="component" value="Unassembled WGS sequence"/>
</dbReference>
<dbReference type="GO" id="GO:0016491">
    <property type="term" value="F:oxidoreductase activity"/>
    <property type="evidence" value="ECO:0007669"/>
    <property type="project" value="UniProtKB-KW"/>
</dbReference>
<keyword evidence="5" id="KW-1133">Transmembrane helix</keyword>